<keyword evidence="13" id="KW-1185">Reference proteome</keyword>
<comment type="function">
    <text evidence="7">SbcCD cleaves DNA hairpin structures. These structures can inhibit DNA replication and are intermediates in certain DNA recombination reactions. The complex acts as a 3'-&gt;5' double strand exonuclease that can open hairpins. It also has a 5' single-strand endonuclease activity.</text>
</comment>
<proteinExistence type="inferred from homology"/>
<protein>
    <recommendedName>
        <fullName evidence="3 7">Nuclease SbcCD subunit D</fullName>
    </recommendedName>
</protein>
<dbReference type="RefSeq" id="WP_101595309.1">
    <property type="nucleotide sequence ID" value="NZ_CAUPFC010000004.1"/>
</dbReference>
<evidence type="ECO:0000256" key="7">
    <source>
        <dbReference type="RuleBase" id="RU363069"/>
    </source>
</evidence>
<dbReference type="Pfam" id="PF12320">
    <property type="entry name" value="SbcD_C"/>
    <property type="match status" value="1"/>
</dbReference>
<evidence type="ECO:0000259" key="10">
    <source>
        <dbReference type="Pfam" id="PF12320"/>
    </source>
</evidence>
<evidence type="ECO:0000259" key="9">
    <source>
        <dbReference type="Pfam" id="PF00149"/>
    </source>
</evidence>
<dbReference type="Proteomes" id="UP001288320">
    <property type="component" value="Unassembled WGS sequence"/>
</dbReference>
<dbReference type="Gene3D" id="3.60.21.10">
    <property type="match status" value="1"/>
</dbReference>
<dbReference type="PANTHER" id="PTHR30337:SF0">
    <property type="entry name" value="NUCLEASE SBCCD SUBUNIT D"/>
    <property type="match status" value="1"/>
</dbReference>
<dbReference type="GO" id="GO:0004519">
    <property type="term" value="F:endonuclease activity"/>
    <property type="evidence" value="ECO:0007669"/>
    <property type="project" value="UniProtKB-KW"/>
</dbReference>
<name>A0AAW9HAH6_9ACTO</name>
<evidence type="ECO:0000256" key="6">
    <source>
        <dbReference type="ARBA" id="ARBA00022839"/>
    </source>
</evidence>
<evidence type="ECO:0000313" key="14">
    <source>
        <dbReference type="Proteomes" id="UP001288320"/>
    </source>
</evidence>
<dbReference type="GeneID" id="92813584"/>
<keyword evidence="6 7" id="KW-0269">Exonuclease</keyword>
<evidence type="ECO:0000256" key="8">
    <source>
        <dbReference type="SAM" id="MobiDB-lite"/>
    </source>
</evidence>
<comment type="subunit">
    <text evidence="2 7">Heterodimer of SbcC and SbcD.</text>
</comment>
<organism evidence="11 14">
    <name type="scientific">Actinotignum timonense</name>
    <dbReference type="NCBI Taxonomy" id="1870995"/>
    <lineage>
        <taxon>Bacteria</taxon>
        <taxon>Bacillati</taxon>
        <taxon>Actinomycetota</taxon>
        <taxon>Actinomycetes</taxon>
        <taxon>Actinomycetales</taxon>
        <taxon>Actinomycetaceae</taxon>
        <taxon>Actinotignum</taxon>
    </lineage>
</organism>
<keyword evidence="5 7" id="KW-0378">Hydrolase</keyword>
<feature type="region of interest" description="Disordered" evidence="8">
    <location>
        <begin position="274"/>
        <end position="293"/>
    </location>
</feature>
<comment type="similarity">
    <text evidence="1 7">Belongs to the SbcD family.</text>
</comment>
<evidence type="ECO:0000256" key="5">
    <source>
        <dbReference type="ARBA" id="ARBA00022801"/>
    </source>
</evidence>
<feature type="domain" description="Calcineurin-like phosphoesterase" evidence="9">
    <location>
        <begin position="1"/>
        <end position="125"/>
    </location>
</feature>
<dbReference type="CDD" id="cd00840">
    <property type="entry name" value="MPP_Mre11_N"/>
    <property type="match status" value="1"/>
</dbReference>
<dbReference type="InterPro" id="IPR029052">
    <property type="entry name" value="Metallo-depent_PP-like"/>
</dbReference>
<reference evidence="11 13" key="1">
    <citation type="submission" date="2023-10" db="EMBL/GenBank/DDBJ databases">
        <title>Whole Genome based description of the genera Actinobaculum and Actinotignum reveals a complex phylogenetic relationship within the species included in the genus Actinotignum.</title>
        <authorList>
            <person name="Jensen C.S."/>
            <person name="Dargis R."/>
            <person name="Kemp M."/>
            <person name="Christensen J.J."/>
        </authorList>
    </citation>
    <scope>NUCLEOTIDE SEQUENCE</scope>
    <source>
        <strain evidence="12 13">SLA_B089</strain>
        <strain evidence="11">SLA_B245</strain>
    </source>
</reference>
<dbReference type="AlphaFoldDB" id="A0AAW9HAH6"/>
<evidence type="ECO:0000256" key="4">
    <source>
        <dbReference type="ARBA" id="ARBA00022722"/>
    </source>
</evidence>
<dbReference type="Proteomes" id="UP001284901">
    <property type="component" value="Unassembled WGS sequence"/>
</dbReference>
<dbReference type="InterPro" id="IPR004593">
    <property type="entry name" value="SbcD"/>
</dbReference>
<dbReference type="InterPro" id="IPR004843">
    <property type="entry name" value="Calcineurin-like_PHP"/>
</dbReference>
<evidence type="ECO:0000313" key="11">
    <source>
        <dbReference type="EMBL" id="MDY5140115.1"/>
    </source>
</evidence>
<feature type="domain" description="Nuclease SbcCD subunit D C-terminal" evidence="10">
    <location>
        <begin position="334"/>
        <end position="417"/>
    </location>
</feature>
<keyword evidence="4 7" id="KW-0540">Nuclease</keyword>
<dbReference type="NCBIfam" id="TIGR00619">
    <property type="entry name" value="sbcd"/>
    <property type="match status" value="1"/>
</dbReference>
<evidence type="ECO:0000256" key="3">
    <source>
        <dbReference type="ARBA" id="ARBA00013365"/>
    </source>
</evidence>
<evidence type="ECO:0000313" key="12">
    <source>
        <dbReference type="EMBL" id="MDY5146214.1"/>
    </source>
</evidence>
<dbReference type="EMBL" id="JAWNFV010000003">
    <property type="protein sequence ID" value="MDY5140115.1"/>
    <property type="molecule type" value="Genomic_DNA"/>
</dbReference>
<dbReference type="GO" id="GO:0006310">
    <property type="term" value="P:DNA recombination"/>
    <property type="evidence" value="ECO:0007669"/>
    <property type="project" value="UniProtKB-KW"/>
</dbReference>
<evidence type="ECO:0000256" key="1">
    <source>
        <dbReference type="ARBA" id="ARBA00010555"/>
    </source>
</evidence>
<dbReference type="InterPro" id="IPR041796">
    <property type="entry name" value="Mre11_N"/>
</dbReference>
<gene>
    <name evidence="7" type="primary">sbcD</name>
    <name evidence="11" type="ORF">R6G74_02120</name>
    <name evidence="12" type="ORF">R6P33_04150</name>
</gene>
<keyword evidence="7" id="KW-0235">DNA replication</keyword>
<keyword evidence="7" id="KW-0255">Endonuclease</keyword>
<dbReference type="InterPro" id="IPR050535">
    <property type="entry name" value="DNA_Repair-Maintenance_Comp"/>
</dbReference>
<sequence>MKILHTSDWHLGRTLHRADLTPAFEMWVDHVVDTVRERGVDALLISGDVYDRSVPPAPMVELFSRTLRRLAQLTTVILISGNHDSPQRLGFGAELFQEHIVIRTDPLRCAQPVEVRDRAGNLGALVYPIPYLDPDVERRRLAGDAAHAGHAGADHLEGADNADRVDHVHHVDHADHVDRNDGAELLERSHTAVMHAALERIAADIQHGPHAGKPVARIAMAHAFVAGGAASESERDISVGGVEVVPAALFALGSAGASATAGLSYVALGHLHSPQRVGGAPEPGTSEASRLPPMRYSGSPIAFSFSETRPKSSVLLTFEGGTLVEEELIPAPVWRPIVTIEAPLAEVLSPAHRDDRDKFARILVTDPARPADLTTRVRAAFPHALEIRHVVDPAATRHSTADTRRLDSLSVLRQFMTESGHRDLTEEENQVMVAAWEAVRTGEKE</sequence>
<dbReference type="GO" id="GO:0006260">
    <property type="term" value="P:DNA replication"/>
    <property type="evidence" value="ECO:0007669"/>
    <property type="project" value="UniProtKB-KW"/>
</dbReference>
<dbReference type="GO" id="GO:0008408">
    <property type="term" value="F:3'-5' exonuclease activity"/>
    <property type="evidence" value="ECO:0007669"/>
    <property type="project" value="InterPro"/>
</dbReference>
<dbReference type="PANTHER" id="PTHR30337">
    <property type="entry name" value="COMPONENT OF ATP-DEPENDENT DSDNA EXONUCLEASE"/>
    <property type="match status" value="1"/>
</dbReference>
<comment type="caution">
    <text evidence="11">The sequence shown here is derived from an EMBL/GenBank/DDBJ whole genome shotgun (WGS) entry which is preliminary data.</text>
</comment>
<dbReference type="Pfam" id="PF00149">
    <property type="entry name" value="Metallophos"/>
    <property type="match status" value="1"/>
</dbReference>
<evidence type="ECO:0000313" key="13">
    <source>
        <dbReference type="Proteomes" id="UP001284901"/>
    </source>
</evidence>
<keyword evidence="7" id="KW-0233">DNA recombination</keyword>
<dbReference type="SUPFAM" id="SSF56300">
    <property type="entry name" value="Metallo-dependent phosphatases"/>
    <property type="match status" value="1"/>
</dbReference>
<dbReference type="InterPro" id="IPR026843">
    <property type="entry name" value="SbcD_C"/>
</dbReference>
<dbReference type="EMBL" id="JAWNFY010000009">
    <property type="protein sequence ID" value="MDY5146214.1"/>
    <property type="molecule type" value="Genomic_DNA"/>
</dbReference>
<evidence type="ECO:0000256" key="2">
    <source>
        <dbReference type="ARBA" id="ARBA00011322"/>
    </source>
</evidence>
<accession>A0AAW9HAH6</accession>